<dbReference type="InterPro" id="IPR052165">
    <property type="entry name" value="Membrane_assoc_protease"/>
</dbReference>
<dbReference type="InterPro" id="IPR002810">
    <property type="entry name" value="NfeD-like_C"/>
</dbReference>
<proteinExistence type="predicted"/>
<dbReference type="eggNOG" id="COG1585">
    <property type="taxonomic scope" value="Bacteria"/>
</dbReference>
<dbReference type="Proteomes" id="UP000008635">
    <property type="component" value="Chromosome"/>
</dbReference>
<evidence type="ECO:0000256" key="2">
    <source>
        <dbReference type="ARBA" id="ARBA00022692"/>
    </source>
</evidence>
<dbReference type="PANTHER" id="PTHR33507">
    <property type="entry name" value="INNER MEMBRANE PROTEIN YBBJ"/>
    <property type="match status" value="1"/>
</dbReference>
<dbReference type="HOGENOM" id="CLU_116732_4_3_0"/>
<dbReference type="InterPro" id="IPR012340">
    <property type="entry name" value="NA-bd_OB-fold"/>
</dbReference>
<evidence type="ECO:0000256" key="1">
    <source>
        <dbReference type="ARBA" id="ARBA00004141"/>
    </source>
</evidence>
<name>E8U6R7_DEIML</name>
<reference evidence="8" key="2">
    <citation type="submission" date="2011-01" db="EMBL/GenBank/DDBJ databases">
        <title>The complete genome of Deinococcus maricopensis DSM 21211.</title>
        <authorList>
            <consortium name="US DOE Joint Genome Institute (JGI-PGF)"/>
            <person name="Lucas S."/>
            <person name="Copeland A."/>
            <person name="Lapidus A."/>
            <person name="Goodwin L."/>
            <person name="Pitluck S."/>
            <person name="Kyrpides N."/>
            <person name="Mavromatis K."/>
            <person name="Pagani I."/>
            <person name="Ivanova N."/>
            <person name="Ovchinnikova G."/>
            <person name="Zeytun A."/>
            <person name="Detter J.C."/>
            <person name="Han C."/>
            <person name="Land M."/>
            <person name="Hauser L."/>
            <person name="Markowitz V."/>
            <person name="Cheng J.-F."/>
            <person name="Hugenholtz P."/>
            <person name="Woyke T."/>
            <person name="Wu D."/>
            <person name="Pukall R."/>
            <person name="Gehrich-Schroeter G."/>
            <person name="Brambilla E."/>
            <person name="Klenk H.-P."/>
            <person name="Eisen J.A."/>
        </authorList>
    </citation>
    <scope>NUCLEOTIDE SEQUENCE [LARGE SCALE GENOMIC DNA]</scope>
    <source>
        <strain evidence="8">DSM 21211 / LMG 22137 / NRRL B-23946 / LB-34</strain>
    </source>
</reference>
<evidence type="ECO:0000313" key="7">
    <source>
        <dbReference type="EMBL" id="ADV66756.1"/>
    </source>
</evidence>
<evidence type="ECO:0000259" key="6">
    <source>
        <dbReference type="Pfam" id="PF01957"/>
    </source>
</evidence>
<dbReference type="PANTHER" id="PTHR33507:SF3">
    <property type="entry name" value="INNER MEMBRANE PROTEIN YBBJ"/>
    <property type="match status" value="1"/>
</dbReference>
<evidence type="ECO:0000313" key="8">
    <source>
        <dbReference type="Proteomes" id="UP000008635"/>
    </source>
</evidence>
<keyword evidence="2 5" id="KW-0812">Transmembrane</keyword>
<comment type="subcellular location">
    <subcellularLocation>
        <location evidence="1">Membrane</location>
        <topology evidence="1">Multi-pass membrane protein</topology>
    </subcellularLocation>
</comment>
<accession>E8U6R7</accession>
<sequence length="153" mass="16491" precursor="true">MDFLPTWDSVRPWHWWILGALLLILEVAAPGIFFVWVAIAAFALGLVVFVFPLPVPLQLLLFAGLSAVAVVLGRRYVARLPRDPQADTLNNPAARFVGRTFTVTQSIVNGTGKVRAGDSVWLAQGPDTPQGATVRVTGVTGSVLLVERGDPHP</sequence>
<dbReference type="Pfam" id="PF01957">
    <property type="entry name" value="NfeD"/>
    <property type="match status" value="1"/>
</dbReference>
<feature type="transmembrane region" description="Helical" evidence="5">
    <location>
        <begin position="12"/>
        <end position="28"/>
    </location>
</feature>
<protein>
    <recommendedName>
        <fullName evidence="6">NfeD-like C-terminal domain-containing protein</fullName>
    </recommendedName>
</protein>
<keyword evidence="3 5" id="KW-1133">Transmembrane helix</keyword>
<dbReference type="KEGG" id="dmr:Deima_1103"/>
<organism evidence="7 8">
    <name type="scientific">Deinococcus maricopensis (strain DSM 21211 / LMG 22137 / NRRL B-23946 / LB-34)</name>
    <dbReference type="NCBI Taxonomy" id="709986"/>
    <lineage>
        <taxon>Bacteria</taxon>
        <taxon>Thermotogati</taxon>
        <taxon>Deinococcota</taxon>
        <taxon>Deinococci</taxon>
        <taxon>Deinococcales</taxon>
        <taxon>Deinococcaceae</taxon>
        <taxon>Deinococcus</taxon>
    </lineage>
</organism>
<dbReference type="Gene3D" id="2.40.50.140">
    <property type="entry name" value="Nucleic acid-binding proteins"/>
    <property type="match status" value="1"/>
</dbReference>
<evidence type="ECO:0000256" key="4">
    <source>
        <dbReference type="ARBA" id="ARBA00023136"/>
    </source>
</evidence>
<keyword evidence="4 5" id="KW-0472">Membrane</keyword>
<dbReference type="EMBL" id="CP002454">
    <property type="protein sequence ID" value="ADV66756.1"/>
    <property type="molecule type" value="Genomic_DNA"/>
</dbReference>
<dbReference type="OrthoDB" id="9810336at2"/>
<evidence type="ECO:0000256" key="3">
    <source>
        <dbReference type="ARBA" id="ARBA00022989"/>
    </source>
</evidence>
<keyword evidence="8" id="KW-1185">Reference proteome</keyword>
<feature type="domain" description="NfeD-like C-terminal" evidence="6">
    <location>
        <begin position="94"/>
        <end position="148"/>
    </location>
</feature>
<evidence type="ECO:0000256" key="5">
    <source>
        <dbReference type="SAM" id="Phobius"/>
    </source>
</evidence>
<gene>
    <name evidence="7" type="ordered locus">Deima_1103</name>
</gene>
<dbReference type="RefSeq" id="WP_013556261.1">
    <property type="nucleotide sequence ID" value="NC_014958.1"/>
</dbReference>
<dbReference type="GO" id="GO:0005886">
    <property type="term" value="C:plasma membrane"/>
    <property type="evidence" value="ECO:0007669"/>
    <property type="project" value="TreeGrafter"/>
</dbReference>
<reference evidence="7 8" key="1">
    <citation type="journal article" date="2011" name="Stand. Genomic Sci.">
        <title>Complete genome sequence of Deinococcus maricopensis type strain (LB-34).</title>
        <authorList>
            <person name="Pukall R."/>
            <person name="Zeytun A."/>
            <person name="Lucas S."/>
            <person name="Lapidus A."/>
            <person name="Hammon N."/>
            <person name="Deshpande S."/>
            <person name="Nolan M."/>
            <person name="Cheng J.F."/>
            <person name="Pitluck S."/>
            <person name="Liolios K."/>
            <person name="Pagani I."/>
            <person name="Mikhailova N."/>
            <person name="Ivanova N."/>
            <person name="Mavromatis K."/>
            <person name="Pati A."/>
            <person name="Tapia R."/>
            <person name="Han C."/>
            <person name="Goodwin L."/>
            <person name="Chen A."/>
            <person name="Palaniappan K."/>
            <person name="Land M."/>
            <person name="Hauser L."/>
            <person name="Chang Y.J."/>
            <person name="Jeffries C.D."/>
            <person name="Brambilla E.M."/>
            <person name="Rohde M."/>
            <person name="Goker M."/>
            <person name="Detter J.C."/>
            <person name="Woyke T."/>
            <person name="Bristow J."/>
            <person name="Eisen J.A."/>
            <person name="Markowitz V."/>
            <person name="Hugenholtz P."/>
            <person name="Kyrpides N.C."/>
            <person name="Klenk H.P."/>
        </authorList>
    </citation>
    <scope>NUCLEOTIDE SEQUENCE [LARGE SCALE GENOMIC DNA]</scope>
    <source>
        <strain evidence="8">DSM 21211 / LMG 22137 / NRRL B-23946 / LB-34</strain>
    </source>
</reference>
<dbReference type="STRING" id="709986.Deima_1103"/>
<dbReference type="AlphaFoldDB" id="E8U6R7"/>